<feature type="compositionally biased region" description="Low complexity" evidence="6">
    <location>
        <begin position="574"/>
        <end position="586"/>
    </location>
</feature>
<dbReference type="PANTHER" id="PTHR11850">
    <property type="entry name" value="HOMEOBOX PROTEIN TRANSCRIPTION FACTORS"/>
    <property type="match status" value="1"/>
</dbReference>
<name>A0A5J4P4X6_9TREM</name>
<evidence type="ECO:0000256" key="6">
    <source>
        <dbReference type="SAM" id="MobiDB-lite"/>
    </source>
</evidence>
<dbReference type="GO" id="GO:0005634">
    <property type="term" value="C:nucleus"/>
    <property type="evidence" value="ECO:0007669"/>
    <property type="project" value="UniProtKB-SubCell"/>
</dbReference>
<feature type="compositionally biased region" description="Basic residues" evidence="6">
    <location>
        <begin position="1"/>
        <end position="11"/>
    </location>
</feature>
<dbReference type="Pfam" id="PF16493">
    <property type="entry name" value="Meis_PKNOX_N"/>
    <property type="match status" value="1"/>
</dbReference>
<feature type="region of interest" description="Disordered" evidence="6">
    <location>
        <begin position="997"/>
        <end position="1018"/>
    </location>
</feature>
<keyword evidence="9" id="KW-1185">Reference proteome</keyword>
<evidence type="ECO:0000256" key="5">
    <source>
        <dbReference type="PROSITE-ProRule" id="PRU00108"/>
    </source>
</evidence>
<dbReference type="GO" id="GO:0006355">
    <property type="term" value="P:regulation of DNA-templated transcription"/>
    <property type="evidence" value="ECO:0007669"/>
    <property type="project" value="InterPro"/>
</dbReference>
<organism evidence="8 9">
    <name type="scientific">Paragonimus westermani</name>
    <dbReference type="NCBI Taxonomy" id="34504"/>
    <lineage>
        <taxon>Eukaryota</taxon>
        <taxon>Metazoa</taxon>
        <taxon>Spiralia</taxon>
        <taxon>Lophotrochozoa</taxon>
        <taxon>Platyhelminthes</taxon>
        <taxon>Trematoda</taxon>
        <taxon>Digenea</taxon>
        <taxon>Plagiorchiida</taxon>
        <taxon>Troglotremata</taxon>
        <taxon>Troglotrematidae</taxon>
        <taxon>Paragonimus</taxon>
    </lineage>
</organism>
<comment type="caution">
    <text evidence="8">The sequence shown here is derived from an EMBL/GenBank/DDBJ whole genome shotgun (WGS) entry which is preliminary data.</text>
</comment>
<evidence type="ECO:0000313" key="8">
    <source>
        <dbReference type="EMBL" id="KAA3682462.1"/>
    </source>
</evidence>
<keyword evidence="4 5" id="KW-0539">Nucleus</keyword>
<feature type="DNA-binding region" description="Homeobox" evidence="5">
    <location>
        <begin position="900"/>
        <end position="936"/>
    </location>
</feature>
<feature type="region of interest" description="Disordered" evidence="6">
    <location>
        <begin position="1"/>
        <end position="33"/>
    </location>
</feature>
<dbReference type="SUPFAM" id="SSF46689">
    <property type="entry name" value="Homeodomain-like"/>
    <property type="match status" value="1"/>
</dbReference>
<feature type="compositionally biased region" description="Low complexity" evidence="6">
    <location>
        <begin position="61"/>
        <end position="75"/>
    </location>
</feature>
<feature type="region of interest" description="Disordered" evidence="6">
    <location>
        <begin position="61"/>
        <end position="139"/>
    </location>
</feature>
<proteinExistence type="inferred from homology"/>
<evidence type="ECO:0000313" key="9">
    <source>
        <dbReference type="Proteomes" id="UP000324629"/>
    </source>
</evidence>
<evidence type="ECO:0000256" key="3">
    <source>
        <dbReference type="ARBA" id="ARBA00023155"/>
    </source>
</evidence>
<feature type="domain" description="Homeobox" evidence="7">
    <location>
        <begin position="898"/>
        <end position="935"/>
    </location>
</feature>
<dbReference type="CDD" id="cd00086">
    <property type="entry name" value="homeodomain"/>
    <property type="match status" value="1"/>
</dbReference>
<dbReference type="Gene3D" id="1.10.10.60">
    <property type="entry name" value="Homeodomain-like"/>
    <property type="match status" value="1"/>
</dbReference>
<feature type="compositionally biased region" description="Polar residues" evidence="6">
    <location>
        <begin position="1216"/>
        <end position="1251"/>
    </location>
</feature>
<evidence type="ECO:0000259" key="7">
    <source>
        <dbReference type="PROSITE" id="PS50071"/>
    </source>
</evidence>
<dbReference type="InterPro" id="IPR001356">
    <property type="entry name" value="HD"/>
</dbReference>
<feature type="region of interest" description="Disordered" evidence="6">
    <location>
        <begin position="495"/>
        <end position="603"/>
    </location>
</feature>
<dbReference type="PROSITE" id="PS50071">
    <property type="entry name" value="HOMEOBOX_2"/>
    <property type="match status" value="1"/>
</dbReference>
<dbReference type="Pfam" id="PF05920">
    <property type="entry name" value="Homeobox_KN"/>
    <property type="match status" value="1"/>
</dbReference>
<accession>A0A5J4P4X6</accession>
<feature type="compositionally biased region" description="Polar residues" evidence="6">
    <location>
        <begin position="505"/>
        <end position="524"/>
    </location>
</feature>
<dbReference type="GO" id="GO:0003677">
    <property type="term" value="F:DNA binding"/>
    <property type="evidence" value="ECO:0007669"/>
    <property type="project" value="UniProtKB-UniRule"/>
</dbReference>
<evidence type="ECO:0000256" key="1">
    <source>
        <dbReference type="ARBA" id="ARBA00009661"/>
    </source>
</evidence>
<feature type="compositionally biased region" description="Polar residues" evidence="6">
    <location>
        <begin position="16"/>
        <end position="33"/>
    </location>
</feature>
<dbReference type="InterPro" id="IPR050224">
    <property type="entry name" value="TALE_homeobox"/>
</dbReference>
<comment type="similarity">
    <text evidence="1">Belongs to the TALE/MEIS homeobox family.</text>
</comment>
<comment type="subcellular location">
    <subcellularLocation>
        <location evidence="5">Nucleus</location>
    </subcellularLocation>
</comment>
<keyword evidence="3 5" id="KW-0371">Homeobox</keyword>
<keyword evidence="2 5" id="KW-0238">DNA-binding</keyword>
<dbReference type="InterPro" id="IPR008422">
    <property type="entry name" value="KN_HD"/>
</dbReference>
<feature type="compositionally biased region" description="Polar residues" evidence="6">
    <location>
        <begin position="83"/>
        <end position="121"/>
    </location>
</feature>
<dbReference type="Proteomes" id="UP000324629">
    <property type="component" value="Unassembled WGS sequence"/>
</dbReference>
<gene>
    <name evidence="8" type="ORF">DEA37_0015233</name>
</gene>
<dbReference type="InterPro" id="IPR032453">
    <property type="entry name" value="PKNOX/Meis_N"/>
</dbReference>
<dbReference type="EMBL" id="QNGE01000010">
    <property type="protein sequence ID" value="KAA3682462.1"/>
    <property type="molecule type" value="Genomic_DNA"/>
</dbReference>
<feature type="compositionally biased region" description="Polar residues" evidence="6">
    <location>
        <begin position="367"/>
        <end position="386"/>
    </location>
</feature>
<sequence length="1306" mass="136472">MRLARRLRVIRKSSPDSHSLTHLSPNRGSSSAMKSIAQFNSLTSMPSCESEDNLSRSQANSLCSSRSSCSSTTSSVDTGAIAPTSSSLSNSNLGDRSADNVGSNADPTRTNATISSLSVPISSGPMHDNAVRVSSYGNNSTSGLANGPAVNVEDDFHSSTSSYSAPYSNTIGSQSRLPSVPLNQPNSALSVNTTGMTMGPHRSSELNSRHSTVPPSVPAINIGQSLGFDSLLLKARSSVYEHPLFPLLALIFEKCELATCTPREPTGSNATNQVPGGGAAGLDVWSSESFNEDIVVFAKELASSQKGIRTNEPELDSLIIQAIQVLRFHLLEIEKVHELCDNFCSRYITCLRGKMPIDLVIEDRDSAGSTGSGNSPQPASGPLSTAAMNVGSQASSLNSASHPAGVTPFNIRGDEGGPLSIPQPASLHHPVMSMGLPGYPGTPGFRGDPATAYAAAAAAASVSQMGGLFGLGGMYPGSQPGGSFQSGFADLRYPHHVPSHSSPSGTTFSDSTNYYGQHPPSQGPTHLHNYPGLHRDLRVTGGYPPSCISGSPGYGGLDTGQESRPPHLGSPYPSHAASLGGSFSGSPGFGGPPQGQHGPNVVSGYAGHVQQHQLSTDALSSSSSSGLIARSKVSQVTYARMNTVEATREPVWPFSHRQLHVYAYRSIRPGATRFAFDTYSRSLFPSPLRLYTYKHPYRRALGTYPTDKLRNRLIKGPSLAADRKERRHGCEGGDTHALSPVYFLEFCVYARTVLTKSYRKECGVAHSLVRALASRSFIEPGAARTPNYILPSVTLPARLRIHREDKPHLRCWVVLEAGVLQMQMIIPVRAPVALPGMERRRIEVVAAAVATVLLGAAAEAPDPVIVVVGVGVEVDEQLPVVEAVINTPRPINIWVVPQHPYPSEEQKKQLASDTGLTILQVNNWFINARRRIVQPMIDQSNRAGPHGYPPDAAGCLPYMDNQHFAAYGRPSFHPGGIPSAELYAAAAAAAAAAAVGGSSAGPDVESPSVGTPGSGRPTGLMNDGGYMPSCLVGSSGLGAAAAAAAVAGMTDTDFGPTNYHRTGLQQVPGYPSMLAGHFPYGSAYPAPSLTPPPGGGNTNVGRLGHSFPGSGQLGLFPSATGGTTDMSYNNSVDGKLRSGSTDMETAQKAAAHQATMAAAHYAAAALALQQQQHKRSSYPPNNAASHPIQSPSSYAPLNGAYRGMSNGHMPGGSAGSTGSTQFNSYTGSNSTGSIPPAHLQTQPQGGSSLLGSVSPAPFSPNSRHPLGLTSYGHPLGGHHHASGFLPSVGGQDGLTSQPSLQDIHAG</sequence>
<dbReference type="SMART" id="SM00389">
    <property type="entry name" value="HOX"/>
    <property type="match status" value="1"/>
</dbReference>
<protein>
    <recommendedName>
        <fullName evidence="7">Homeobox domain-containing protein</fullName>
    </recommendedName>
</protein>
<reference evidence="8 9" key="1">
    <citation type="journal article" date="2019" name="Gigascience">
        <title>Whole-genome sequence of the oriental lung fluke Paragonimus westermani.</title>
        <authorList>
            <person name="Oey H."/>
            <person name="Zakrzewski M."/>
            <person name="Narain K."/>
            <person name="Devi K.R."/>
            <person name="Agatsuma T."/>
            <person name="Nawaratna S."/>
            <person name="Gobert G.N."/>
            <person name="Jones M.K."/>
            <person name="Ragan M.A."/>
            <person name="McManus D.P."/>
            <person name="Krause L."/>
        </authorList>
    </citation>
    <scope>NUCLEOTIDE SEQUENCE [LARGE SCALE GENOMIC DNA]</scope>
    <source>
        <strain evidence="8 9">IND2009</strain>
    </source>
</reference>
<dbReference type="InterPro" id="IPR009057">
    <property type="entry name" value="Homeodomain-like_sf"/>
</dbReference>
<evidence type="ECO:0000256" key="2">
    <source>
        <dbReference type="ARBA" id="ARBA00023125"/>
    </source>
</evidence>
<feature type="region of interest" description="Disordered" evidence="6">
    <location>
        <begin position="1168"/>
        <end position="1306"/>
    </location>
</feature>
<evidence type="ECO:0000256" key="4">
    <source>
        <dbReference type="ARBA" id="ARBA00023242"/>
    </source>
</evidence>
<feature type="compositionally biased region" description="Polar residues" evidence="6">
    <location>
        <begin position="1178"/>
        <end position="1195"/>
    </location>
</feature>
<feature type="region of interest" description="Disordered" evidence="6">
    <location>
        <begin position="364"/>
        <end position="386"/>
    </location>
</feature>